<feature type="transmembrane region" description="Helical" evidence="8">
    <location>
        <begin position="184"/>
        <end position="206"/>
    </location>
</feature>
<sequence length="533" mass="57623">MEGGVQKADKTEFKECFSLTWKHPYILRLAFSAGIGGLLFGYDTGVISGALLYIRDDFQQVERSTILQETIVSMAVAGAIVGAAFGGWMNDRFGRRPSILFADLLFFVGAIVMAVAPIPAIIIVGRIFVGLGVGMASMTSPLYISEASPAKIRGALVSTNGLLITGGQFLSYLINLAFTRTAGTWRWMLGVAGLPAFVQFILMLMLPESPRWLFRKDRKEEAAEILRKIYPSHEVEKEIEALRLSIEAEIADEGSVDGHGTFSKLKKGMGSIVVRRGLLAGVLVQVAQQFVGINTVMYYSPTIVQLAGYASNSTALALSLITSGLNAVGSIVSIFFVDRAGRRRLLLFSLIGIITCLALLSGVFFGVASHSPAVELSSQLLPGTCLTSESAGKEFCQAASREWYTRGCPSNFGWLALIGLGAYIISYSPGMGTVPWIVNSEIYPLRYRGVCGGVAAVANWVSNLIVTQTFLSLTEALGTAPTFLLFCCVSVVAFVVIFLVVPETKGLPFEEVETMLESKSYRAWKKRSVQAQS</sequence>
<evidence type="ECO:0000313" key="10">
    <source>
        <dbReference type="EMBL" id="KAG1354007.1"/>
    </source>
</evidence>
<proteinExistence type="inferred from homology"/>
<dbReference type="FunFam" id="1.20.1250.20:FF:000121">
    <property type="entry name" value="Probable inositol transporter 2"/>
    <property type="match status" value="1"/>
</dbReference>
<feature type="transmembrane region" description="Helical" evidence="8">
    <location>
        <begin position="412"/>
        <end position="438"/>
    </location>
</feature>
<feature type="transmembrane region" description="Helical" evidence="8">
    <location>
        <begin position="345"/>
        <end position="368"/>
    </location>
</feature>
<evidence type="ECO:0000256" key="2">
    <source>
        <dbReference type="ARBA" id="ARBA00010992"/>
    </source>
</evidence>
<keyword evidence="6 8" id="KW-0472">Membrane</keyword>
<evidence type="ECO:0000256" key="8">
    <source>
        <dbReference type="SAM" id="Phobius"/>
    </source>
</evidence>
<dbReference type="InterPro" id="IPR050814">
    <property type="entry name" value="Myo-inositol_Transporter"/>
</dbReference>
<evidence type="ECO:0000256" key="7">
    <source>
        <dbReference type="RuleBase" id="RU003346"/>
    </source>
</evidence>
<dbReference type="FunFam" id="1.20.1250.20:FF:000137">
    <property type="entry name" value="Probable inositol transporter 2"/>
    <property type="match status" value="1"/>
</dbReference>
<organism evidence="10 11">
    <name type="scientific">Cocos nucifera</name>
    <name type="common">Coconut palm</name>
    <dbReference type="NCBI Taxonomy" id="13894"/>
    <lineage>
        <taxon>Eukaryota</taxon>
        <taxon>Viridiplantae</taxon>
        <taxon>Streptophyta</taxon>
        <taxon>Embryophyta</taxon>
        <taxon>Tracheophyta</taxon>
        <taxon>Spermatophyta</taxon>
        <taxon>Magnoliopsida</taxon>
        <taxon>Liliopsida</taxon>
        <taxon>Arecaceae</taxon>
        <taxon>Arecoideae</taxon>
        <taxon>Cocoseae</taxon>
        <taxon>Attaleinae</taxon>
        <taxon>Cocos</taxon>
    </lineage>
</organism>
<dbReference type="CDD" id="cd17360">
    <property type="entry name" value="MFS_HMIT_like"/>
    <property type="match status" value="1"/>
</dbReference>
<evidence type="ECO:0000256" key="5">
    <source>
        <dbReference type="ARBA" id="ARBA00022989"/>
    </source>
</evidence>
<feature type="transmembrane region" description="Helical" evidence="8">
    <location>
        <begin position="66"/>
        <end position="88"/>
    </location>
</feature>
<feature type="transmembrane region" description="Helical" evidence="8">
    <location>
        <begin position="156"/>
        <end position="178"/>
    </location>
</feature>
<feature type="transmembrane region" description="Helical" evidence="8">
    <location>
        <begin position="273"/>
        <end position="296"/>
    </location>
</feature>
<dbReference type="PROSITE" id="PS00217">
    <property type="entry name" value="SUGAR_TRANSPORT_2"/>
    <property type="match status" value="1"/>
</dbReference>
<reference evidence="10" key="2">
    <citation type="submission" date="2019-07" db="EMBL/GenBank/DDBJ databases">
        <authorList>
            <person name="Yang Y."/>
            <person name="Bocs S."/>
            <person name="Baudouin L."/>
        </authorList>
    </citation>
    <scope>NUCLEOTIDE SEQUENCE</scope>
    <source>
        <tissue evidence="10">Spear leaf of Hainan Tall coconut</tissue>
    </source>
</reference>
<comment type="similarity">
    <text evidence="2 7">Belongs to the major facilitator superfamily. Sugar transporter (TC 2.A.1.1) family.</text>
</comment>
<dbReference type="Pfam" id="PF00083">
    <property type="entry name" value="Sugar_tr"/>
    <property type="match status" value="2"/>
</dbReference>
<comment type="caution">
    <text evidence="10">The sequence shown here is derived from an EMBL/GenBank/DDBJ whole genome shotgun (WGS) entry which is preliminary data.</text>
</comment>
<feature type="transmembrane region" description="Helical" evidence="8">
    <location>
        <begin position="100"/>
        <end position="121"/>
    </location>
</feature>
<dbReference type="GO" id="GO:0005886">
    <property type="term" value="C:plasma membrane"/>
    <property type="evidence" value="ECO:0007669"/>
    <property type="project" value="UniProtKB-ARBA"/>
</dbReference>
<dbReference type="InterPro" id="IPR036259">
    <property type="entry name" value="MFS_trans_sf"/>
</dbReference>
<feature type="transmembrane region" description="Helical" evidence="8">
    <location>
        <begin position="316"/>
        <end position="338"/>
    </location>
</feature>
<evidence type="ECO:0000313" key="11">
    <source>
        <dbReference type="Proteomes" id="UP000797356"/>
    </source>
</evidence>
<feature type="transmembrane region" description="Helical" evidence="8">
    <location>
        <begin position="450"/>
        <end position="471"/>
    </location>
</feature>
<protein>
    <submittedName>
        <fullName evidence="10">Inositol transporter 4</fullName>
    </submittedName>
</protein>
<dbReference type="PRINTS" id="PR00171">
    <property type="entry name" value="SUGRTRNSPORT"/>
</dbReference>
<dbReference type="Proteomes" id="UP000797356">
    <property type="component" value="Chromosome 7"/>
</dbReference>
<accession>A0A8K0N489</accession>
<dbReference type="NCBIfam" id="TIGR00879">
    <property type="entry name" value="SP"/>
    <property type="match status" value="1"/>
</dbReference>
<dbReference type="Gene3D" id="1.20.1250.20">
    <property type="entry name" value="MFS general substrate transporter like domains"/>
    <property type="match status" value="1"/>
</dbReference>
<dbReference type="PANTHER" id="PTHR48020">
    <property type="entry name" value="PROTON MYO-INOSITOL COTRANSPORTER"/>
    <property type="match status" value="1"/>
</dbReference>
<dbReference type="AlphaFoldDB" id="A0A8K0N489"/>
<dbReference type="PANTHER" id="PTHR48020:SF24">
    <property type="entry name" value="INOSITOL TRANSPORTER 4"/>
    <property type="match status" value="1"/>
</dbReference>
<dbReference type="PROSITE" id="PS00216">
    <property type="entry name" value="SUGAR_TRANSPORT_1"/>
    <property type="match status" value="1"/>
</dbReference>
<feature type="transmembrane region" description="Helical" evidence="8">
    <location>
        <begin position="29"/>
        <end position="54"/>
    </location>
</feature>
<evidence type="ECO:0000256" key="6">
    <source>
        <dbReference type="ARBA" id="ARBA00023136"/>
    </source>
</evidence>
<dbReference type="PROSITE" id="PS50850">
    <property type="entry name" value="MFS"/>
    <property type="match status" value="1"/>
</dbReference>
<dbReference type="InterPro" id="IPR020846">
    <property type="entry name" value="MFS_dom"/>
</dbReference>
<feature type="domain" description="Major facilitator superfamily (MFS) profile" evidence="9">
    <location>
        <begin position="29"/>
        <end position="505"/>
    </location>
</feature>
<dbReference type="InterPro" id="IPR005828">
    <property type="entry name" value="MFS_sugar_transport-like"/>
</dbReference>
<feature type="transmembrane region" description="Helical" evidence="8">
    <location>
        <begin position="127"/>
        <end position="144"/>
    </location>
</feature>
<dbReference type="GO" id="GO:0005366">
    <property type="term" value="F:myo-inositol:proton symporter activity"/>
    <property type="evidence" value="ECO:0007669"/>
    <property type="project" value="TreeGrafter"/>
</dbReference>
<dbReference type="EMBL" id="CM017878">
    <property type="protein sequence ID" value="KAG1354007.1"/>
    <property type="molecule type" value="Genomic_DNA"/>
</dbReference>
<evidence type="ECO:0000256" key="1">
    <source>
        <dbReference type="ARBA" id="ARBA00004141"/>
    </source>
</evidence>
<dbReference type="SUPFAM" id="SSF103473">
    <property type="entry name" value="MFS general substrate transporter"/>
    <property type="match status" value="1"/>
</dbReference>
<dbReference type="OrthoDB" id="6339427at2759"/>
<gene>
    <name evidence="10" type="ORF">COCNU_07G001190</name>
</gene>
<feature type="transmembrane region" description="Helical" evidence="8">
    <location>
        <begin position="483"/>
        <end position="501"/>
    </location>
</feature>
<dbReference type="InterPro" id="IPR003663">
    <property type="entry name" value="Sugar/inositol_transpt"/>
</dbReference>
<keyword evidence="4 8" id="KW-0812">Transmembrane</keyword>
<evidence type="ECO:0000256" key="4">
    <source>
        <dbReference type="ARBA" id="ARBA00022692"/>
    </source>
</evidence>
<evidence type="ECO:0000256" key="3">
    <source>
        <dbReference type="ARBA" id="ARBA00022448"/>
    </source>
</evidence>
<keyword evidence="3 7" id="KW-0813">Transport</keyword>
<reference evidence="10" key="1">
    <citation type="journal article" date="2017" name="Gigascience">
        <title>The genome draft of coconut (Cocos nucifera).</title>
        <authorList>
            <person name="Xiao Y."/>
            <person name="Xu P."/>
            <person name="Fan H."/>
            <person name="Baudouin L."/>
            <person name="Xia W."/>
            <person name="Bocs S."/>
            <person name="Xu J."/>
            <person name="Li Q."/>
            <person name="Guo A."/>
            <person name="Zhou L."/>
            <person name="Li J."/>
            <person name="Wu Y."/>
            <person name="Ma Z."/>
            <person name="Armero A."/>
            <person name="Issali A.E."/>
            <person name="Liu N."/>
            <person name="Peng M."/>
            <person name="Yang Y."/>
        </authorList>
    </citation>
    <scope>NUCLEOTIDE SEQUENCE</scope>
    <source>
        <tissue evidence="10">Spear leaf of Hainan Tall coconut</tissue>
    </source>
</reference>
<dbReference type="InterPro" id="IPR005829">
    <property type="entry name" value="Sugar_transporter_CS"/>
</dbReference>
<evidence type="ECO:0000259" key="9">
    <source>
        <dbReference type="PROSITE" id="PS50850"/>
    </source>
</evidence>
<keyword evidence="5 8" id="KW-1133">Transmembrane helix</keyword>
<comment type="subcellular location">
    <subcellularLocation>
        <location evidence="1">Membrane</location>
        <topology evidence="1">Multi-pass membrane protein</topology>
    </subcellularLocation>
</comment>
<keyword evidence="11" id="KW-1185">Reference proteome</keyword>
<name>A0A8K0N489_COCNU</name>